<sequence length="686" mass="77902">MAQTNHSLFATQGLQIRGKSIQNYWFKDFVKLIHGNSKPWLPHTVKDVGLKTEDTQRTLSFRTRCARQIVNDHVYKEIGRNDLQSARIDWRWLISLLFFQRGYESPMLSRLPLIPPIWGSPVAPEEPIKICIIGAGISGLFLGMLLDSLQLPNTSYEILEASERAGGRVFTHHFGPNKKDYYDVGAMRFPQIEPLARLFELCDIDLVPYHYEGKMCPRYFNGILHLQSEDTALKNDPFQMGVSCGGLVPDRTVNEGADTILKRAFSPFFVKLQRNFEEGFLELMKYDHMTTRQYLREVIGLDFYSICYIETTARLVLSCEILTTWPSLLTGFSSSASGLFDQSLSEAILDALDFEYPTPSDDEGVKWYRVAGGSYQVIEAMKKRLSSEPTLGARVTSIAYQSQDRREPMRVQIDSEAQPRSYSAVFNTASLPCMRRMNMGLGTLRPGQRVAIDSVHYDASTKIAVKFKSAWWARYCQIYGGQASTDLPIRTCVYSSPDSASDEPSRILLCSYTWGQDAQQMASLIGDGTKRSELAQLLCHSLALLHQDYVDPISETAFGYSRMLDIIQGEFEEYHAYDWYSDAYTSGAFAYFGPEQFRHFYPELVRPAANGHMFLVGEACSAHHAWISGSLDSAYRGLTQYLHKLIMEGRVAPYVLDRLRTSWGKLDEIPGEVLEWQMYLAQMSTN</sequence>
<dbReference type="SUPFAM" id="SSF54373">
    <property type="entry name" value="FAD-linked reductases, C-terminal domain"/>
    <property type="match status" value="1"/>
</dbReference>
<dbReference type="SUPFAM" id="SSF51905">
    <property type="entry name" value="FAD/NAD(P)-binding domain"/>
    <property type="match status" value="1"/>
</dbReference>
<dbReference type="InterPro" id="IPR050281">
    <property type="entry name" value="Flavin_monoamine_oxidase"/>
</dbReference>
<dbReference type="PANTHER" id="PTHR10742">
    <property type="entry name" value="FLAVIN MONOAMINE OXIDASE"/>
    <property type="match status" value="1"/>
</dbReference>
<protein>
    <recommendedName>
        <fullName evidence="1">Amine oxidase domain-containing protein</fullName>
    </recommendedName>
</protein>
<dbReference type="AlphaFoldDB" id="A0A1S9RXG4"/>
<name>A0A1S9RXG4_PENBI</name>
<proteinExistence type="predicted"/>
<dbReference type="GO" id="GO:0001716">
    <property type="term" value="F:L-amino-acid oxidase activity"/>
    <property type="evidence" value="ECO:0007669"/>
    <property type="project" value="TreeGrafter"/>
</dbReference>
<dbReference type="PANTHER" id="PTHR10742:SF342">
    <property type="entry name" value="AMINE OXIDASE"/>
    <property type="match status" value="1"/>
</dbReference>
<evidence type="ECO:0000313" key="2">
    <source>
        <dbReference type="EMBL" id="OOQ90175.1"/>
    </source>
</evidence>
<dbReference type="Gene3D" id="3.50.50.60">
    <property type="entry name" value="FAD/NAD(P)-binding domain"/>
    <property type="match status" value="1"/>
</dbReference>
<reference evidence="3" key="1">
    <citation type="submission" date="2015-09" db="EMBL/GenBank/DDBJ databases">
        <authorList>
            <person name="Fill T.P."/>
            <person name="Baretta J.F."/>
            <person name="de Almeida L.G."/>
            <person name="Rocha M."/>
            <person name="de Souza D.H."/>
            <person name="Malavazi I."/>
            <person name="Cerdeira L.T."/>
            <person name="Hong H."/>
            <person name="Samborskyy M."/>
            <person name="de Vasconcelos A.T."/>
            <person name="Leadlay P."/>
            <person name="Rodrigues-Filho E."/>
        </authorList>
    </citation>
    <scope>NUCLEOTIDE SEQUENCE [LARGE SCALE GENOMIC DNA]</scope>
    <source>
        <strain evidence="3">LaBioMMi 136</strain>
    </source>
</reference>
<dbReference type="Proteomes" id="UP000190744">
    <property type="component" value="Unassembled WGS sequence"/>
</dbReference>
<dbReference type="Pfam" id="PF01593">
    <property type="entry name" value="Amino_oxidase"/>
    <property type="match status" value="1"/>
</dbReference>
<dbReference type="InterPro" id="IPR002937">
    <property type="entry name" value="Amino_oxidase"/>
</dbReference>
<dbReference type="EMBL" id="LJBN01000099">
    <property type="protein sequence ID" value="OOQ90175.1"/>
    <property type="molecule type" value="Genomic_DNA"/>
</dbReference>
<gene>
    <name evidence="2" type="ORF">PEBR_05423</name>
</gene>
<dbReference type="InterPro" id="IPR036188">
    <property type="entry name" value="FAD/NAD-bd_sf"/>
</dbReference>
<feature type="domain" description="Amine oxidase" evidence="1">
    <location>
        <begin position="154"/>
        <end position="636"/>
    </location>
</feature>
<comment type="caution">
    <text evidence="2">The sequence shown here is derived from an EMBL/GenBank/DDBJ whole genome shotgun (WGS) entry which is preliminary data.</text>
</comment>
<evidence type="ECO:0000259" key="1">
    <source>
        <dbReference type="Pfam" id="PF01593"/>
    </source>
</evidence>
<organism evidence="2 3">
    <name type="scientific">Penicillium brasilianum</name>
    <dbReference type="NCBI Taxonomy" id="104259"/>
    <lineage>
        <taxon>Eukaryota</taxon>
        <taxon>Fungi</taxon>
        <taxon>Dikarya</taxon>
        <taxon>Ascomycota</taxon>
        <taxon>Pezizomycotina</taxon>
        <taxon>Eurotiomycetes</taxon>
        <taxon>Eurotiomycetidae</taxon>
        <taxon>Eurotiales</taxon>
        <taxon>Aspergillaceae</taxon>
        <taxon>Penicillium</taxon>
    </lineage>
</organism>
<dbReference type="Gene3D" id="3.90.660.10">
    <property type="match status" value="1"/>
</dbReference>
<dbReference type="GO" id="GO:0009063">
    <property type="term" value="P:amino acid catabolic process"/>
    <property type="evidence" value="ECO:0007669"/>
    <property type="project" value="TreeGrafter"/>
</dbReference>
<dbReference type="Gene3D" id="1.10.10.1620">
    <property type="match status" value="1"/>
</dbReference>
<accession>A0A1S9RXG4</accession>
<evidence type="ECO:0000313" key="3">
    <source>
        <dbReference type="Proteomes" id="UP000190744"/>
    </source>
</evidence>